<comment type="caution">
    <text evidence="1">The sequence shown here is derived from an EMBL/GenBank/DDBJ whole genome shotgun (WGS) entry which is preliminary data.</text>
</comment>
<name>A0ABW1V155_9BACL</name>
<proteinExistence type="predicted"/>
<dbReference type="RefSeq" id="WP_379232275.1">
    <property type="nucleotide sequence ID" value="NZ_JBHSTE010000002.1"/>
</dbReference>
<reference evidence="2" key="1">
    <citation type="journal article" date="2019" name="Int. J. Syst. Evol. Microbiol.">
        <title>The Global Catalogue of Microorganisms (GCM) 10K type strain sequencing project: providing services to taxonomists for standard genome sequencing and annotation.</title>
        <authorList>
            <consortium name="The Broad Institute Genomics Platform"/>
            <consortium name="The Broad Institute Genome Sequencing Center for Infectious Disease"/>
            <person name="Wu L."/>
            <person name="Ma J."/>
        </authorList>
    </citation>
    <scope>NUCLEOTIDE SEQUENCE [LARGE SCALE GENOMIC DNA]</scope>
    <source>
        <strain evidence="2">PCU 280</strain>
    </source>
</reference>
<dbReference type="EMBL" id="JBHSTE010000002">
    <property type="protein sequence ID" value="MFC6332181.1"/>
    <property type="molecule type" value="Genomic_DNA"/>
</dbReference>
<protein>
    <recommendedName>
        <fullName evidence="3">DUF3630 family protein</fullName>
    </recommendedName>
</protein>
<sequence>MSIHILTQGEEPSQITLSYYDYLEGSELELRVNMLFNASCLLSAASNLRTVAFEYNEQQICLHRTDLEAWYGCALTNDLTEYMILKKIEVLVTEGADLPL</sequence>
<evidence type="ECO:0000313" key="1">
    <source>
        <dbReference type="EMBL" id="MFC6332181.1"/>
    </source>
</evidence>
<evidence type="ECO:0008006" key="3">
    <source>
        <dbReference type="Google" id="ProtNLM"/>
    </source>
</evidence>
<dbReference type="Proteomes" id="UP001596233">
    <property type="component" value="Unassembled WGS sequence"/>
</dbReference>
<organism evidence="1 2">
    <name type="scientific">Paenibacillus septentrionalis</name>
    <dbReference type="NCBI Taxonomy" id="429342"/>
    <lineage>
        <taxon>Bacteria</taxon>
        <taxon>Bacillati</taxon>
        <taxon>Bacillota</taxon>
        <taxon>Bacilli</taxon>
        <taxon>Bacillales</taxon>
        <taxon>Paenibacillaceae</taxon>
        <taxon>Paenibacillus</taxon>
    </lineage>
</organism>
<keyword evidence="2" id="KW-1185">Reference proteome</keyword>
<evidence type="ECO:0000313" key="2">
    <source>
        <dbReference type="Proteomes" id="UP001596233"/>
    </source>
</evidence>
<accession>A0ABW1V155</accession>
<gene>
    <name evidence="1" type="ORF">ACFP56_06065</name>
</gene>